<dbReference type="Proteomes" id="UP001301769">
    <property type="component" value="Unassembled WGS sequence"/>
</dbReference>
<feature type="chain" id="PRO_5042814047" evidence="2">
    <location>
        <begin position="20"/>
        <end position="133"/>
    </location>
</feature>
<evidence type="ECO:0000313" key="3">
    <source>
        <dbReference type="EMBL" id="KAK4213003.1"/>
    </source>
</evidence>
<proteinExistence type="predicted"/>
<dbReference type="AlphaFoldDB" id="A0AAN6Y5F0"/>
<reference evidence="3" key="2">
    <citation type="submission" date="2023-05" db="EMBL/GenBank/DDBJ databases">
        <authorList>
            <consortium name="Lawrence Berkeley National Laboratory"/>
            <person name="Steindorff A."/>
            <person name="Hensen N."/>
            <person name="Bonometti L."/>
            <person name="Westerberg I."/>
            <person name="Brannstrom I.O."/>
            <person name="Guillou S."/>
            <person name="Cros-Aarteil S."/>
            <person name="Calhoun S."/>
            <person name="Haridas S."/>
            <person name="Kuo A."/>
            <person name="Mondo S."/>
            <person name="Pangilinan J."/>
            <person name="Riley R."/>
            <person name="Labutti K."/>
            <person name="Andreopoulos B."/>
            <person name="Lipzen A."/>
            <person name="Chen C."/>
            <person name="Yanf M."/>
            <person name="Daum C."/>
            <person name="Ng V."/>
            <person name="Clum A."/>
            <person name="Ohm R."/>
            <person name="Martin F."/>
            <person name="Silar P."/>
            <person name="Natvig D."/>
            <person name="Lalanne C."/>
            <person name="Gautier V."/>
            <person name="Ament-Velasquez S.L."/>
            <person name="Kruys A."/>
            <person name="Hutchinson M.I."/>
            <person name="Powell A.J."/>
            <person name="Barry K."/>
            <person name="Miller A.N."/>
            <person name="Grigoriev I.V."/>
            <person name="Debuchy R."/>
            <person name="Gladieux P."/>
            <person name="Thoren M.H."/>
            <person name="Johannesson H."/>
        </authorList>
    </citation>
    <scope>NUCLEOTIDE SEQUENCE</scope>
    <source>
        <strain evidence="3">PSN293</strain>
    </source>
</reference>
<keyword evidence="2" id="KW-0732">Signal</keyword>
<name>A0AAN6Y5F0_9PEZI</name>
<protein>
    <submittedName>
        <fullName evidence="3">Uncharacterized protein</fullName>
    </submittedName>
</protein>
<evidence type="ECO:0000313" key="4">
    <source>
        <dbReference type="Proteomes" id="UP001301769"/>
    </source>
</evidence>
<comment type="caution">
    <text evidence="3">The sequence shown here is derived from an EMBL/GenBank/DDBJ whole genome shotgun (WGS) entry which is preliminary data.</text>
</comment>
<evidence type="ECO:0000256" key="2">
    <source>
        <dbReference type="SAM" id="SignalP"/>
    </source>
</evidence>
<feature type="signal peptide" evidence="2">
    <location>
        <begin position="1"/>
        <end position="19"/>
    </location>
</feature>
<sequence>MKFSILSLSLTCLGGGVLAVVHTDYRPDRTVEKIYNLRDHEARGLIHDLLPTKKKKGCGKPPTYTLTTSTISAFSSTPSIGSPVDPSNSSPSSEPPSSSTSASIPSTASSQAVAFRQATVSSQATVPSQAAAA</sequence>
<dbReference type="EMBL" id="MU858116">
    <property type="protein sequence ID" value="KAK4213003.1"/>
    <property type="molecule type" value="Genomic_DNA"/>
</dbReference>
<accession>A0AAN6Y5F0</accession>
<feature type="region of interest" description="Disordered" evidence="1">
    <location>
        <begin position="73"/>
        <end position="112"/>
    </location>
</feature>
<keyword evidence="4" id="KW-1185">Reference proteome</keyword>
<evidence type="ECO:0000256" key="1">
    <source>
        <dbReference type="SAM" id="MobiDB-lite"/>
    </source>
</evidence>
<feature type="compositionally biased region" description="Low complexity" evidence="1">
    <location>
        <begin position="82"/>
        <end position="110"/>
    </location>
</feature>
<organism evidence="3 4">
    <name type="scientific">Rhypophila decipiens</name>
    <dbReference type="NCBI Taxonomy" id="261697"/>
    <lineage>
        <taxon>Eukaryota</taxon>
        <taxon>Fungi</taxon>
        <taxon>Dikarya</taxon>
        <taxon>Ascomycota</taxon>
        <taxon>Pezizomycotina</taxon>
        <taxon>Sordariomycetes</taxon>
        <taxon>Sordariomycetidae</taxon>
        <taxon>Sordariales</taxon>
        <taxon>Naviculisporaceae</taxon>
        <taxon>Rhypophila</taxon>
    </lineage>
</organism>
<reference evidence="3" key="1">
    <citation type="journal article" date="2023" name="Mol. Phylogenet. Evol.">
        <title>Genome-scale phylogeny and comparative genomics of the fungal order Sordariales.</title>
        <authorList>
            <person name="Hensen N."/>
            <person name="Bonometti L."/>
            <person name="Westerberg I."/>
            <person name="Brannstrom I.O."/>
            <person name="Guillou S."/>
            <person name="Cros-Aarteil S."/>
            <person name="Calhoun S."/>
            <person name="Haridas S."/>
            <person name="Kuo A."/>
            <person name="Mondo S."/>
            <person name="Pangilinan J."/>
            <person name="Riley R."/>
            <person name="LaButti K."/>
            <person name="Andreopoulos B."/>
            <person name="Lipzen A."/>
            <person name="Chen C."/>
            <person name="Yan M."/>
            <person name="Daum C."/>
            <person name="Ng V."/>
            <person name="Clum A."/>
            <person name="Steindorff A."/>
            <person name="Ohm R.A."/>
            <person name="Martin F."/>
            <person name="Silar P."/>
            <person name="Natvig D.O."/>
            <person name="Lalanne C."/>
            <person name="Gautier V."/>
            <person name="Ament-Velasquez S.L."/>
            <person name="Kruys A."/>
            <person name="Hutchinson M.I."/>
            <person name="Powell A.J."/>
            <person name="Barry K."/>
            <person name="Miller A.N."/>
            <person name="Grigoriev I.V."/>
            <person name="Debuchy R."/>
            <person name="Gladieux P."/>
            <person name="Hiltunen Thoren M."/>
            <person name="Johannesson H."/>
        </authorList>
    </citation>
    <scope>NUCLEOTIDE SEQUENCE</scope>
    <source>
        <strain evidence="3">PSN293</strain>
    </source>
</reference>
<gene>
    <name evidence="3" type="ORF">QBC37DRAFT_374456</name>
</gene>